<comment type="caution">
    <text evidence="1">The sequence shown here is derived from an EMBL/GenBank/DDBJ whole genome shotgun (WGS) entry which is preliminary data.</text>
</comment>
<evidence type="ECO:0000313" key="1">
    <source>
        <dbReference type="EMBL" id="GIY49170.1"/>
    </source>
</evidence>
<evidence type="ECO:0000313" key="2">
    <source>
        <dbReference type="Proteomes" id="UP001054837"/>
    </source>
</evidence>
<reference evidence="1 2" key="1">
    <citation type="submission" date="2021-06" db="EMBL/GenBank/DDBJ databases">
        <title>Caerostris darwini draft genome.</title>
        <authorList>
            <person name="Kono N."/>
            <person name="Arakawa K."/>
        </authorList>
    </citation>
    <scope>NUCLEOTIDE SEQUENCE [LARGE SCALE GENOMIC DNA]</scope>
</reference>
<protein>
    <submittedName>
        <fullName evidence="1">Uncharacterized protein</fullName>
    </submittedName>
</protein>
<sequence length="90" mass="10241">MPGRIQDINKYYSLGENGRDMKNVFLGPRRKRDCQRGDVSGRRVNKRRFCESPCFSPAGGQSKGKKLLKRTITSFPSARYCSLDTHSTPE</sequence>
<name>A0AAV4TSC8_9ARAC</name>
<proteinExistence type="predicted"/>
<organism evidence="1 2">
    <name type="scientific">Caerostris darwini</name>
    <dbReference type="NCBI Taxonomy" id="1538125"/>
    <lineage>
        <taxon>Eukaryota</taxon>
        <taxon>Metazoa</taxon>
        <taxon>Ecdysozoa</taxon>
        <taxon>Arthropoda</taxon>
        <taxon>Chelicerata</taxon>
        <taxon>Arachnida</taxon>
        <taxon>Araneae</taxon>
        <taxon>Araneomorphae</taxon>
        <taxon>Entelegynae</taxon>
        <taxon>Araneoidea</taxon>
        <taxon>Araneidae</taxon>
        <taxon>Caerostris</taxon>
    </lineage>
</organism>
<dbReference type="EMBL" id="BPLQ01010207">
    <property type="protein sequence ID" value="GIY49170.1"/>
    <property type="molecule type" value="Genomic_DNA"/>
</dbReference>
<dbReference type="Proteomes" id="UP001054837">
    <property type="component" value="Unassembled WGS sequence"/>
</dbReference>
<keyword evidence="2" id="KW-1185">Reference proteome</keyword>
<accession>A0AAV4TSC8</accession>
<dbReference type="AlphaFoldDB" id="A0AAV4TSC8"/>
<gene>
    <name evidence="1" type="ORF">CDAR_437111</name>
</gene>